<dbReference type="PANTHER" id="PTHR43826">
    <property type="entry name" value="GLUCOSE-6-PHOSPHATE EXCHANGER SLC37A4"/>
    <property type="match status" value="1"/>
</dbReference>
<feature type="transmembrane region" description="Helical" evidence="6">
    <location>
        <begin position="323"/>
        <end position="347"/>
    </location>
</feature>
<dbReference type="AlphaFoldDB" id="A0A834VEE3"/>
<organism evidence="8">
    <name type="scientific">Sarcoptes scabiei</name>
    <name type="common">Itch mite</name>
    <name type="synonym">Acarus scabiei</name>
    <dbReference type="NCBI Taxonomy" id="52283"/>
    <lineage>
        <taxon>Eukaryota</taxon>
        <taxon>Metazoa</taxon>
        <taxon>Ecdysozoa</taxon>
        <taxon>Arthropoda</taxon>
        <taxon>Chelicerata</taxon>
        <taxon>Arachnida</taxon>
        <taxon>Acari</taxon>
        <taxon>Acariformes</taxon>
        <taxon>Sarcoptiformes</taxon>
        <taxon>Astigmata</taxon>
        <taxon>Psoroptidia</taxon>
        <taxon>Sarcoptoidea</taxon>
        <taxon>Sarcoptidae</taxon>
        <taxon>Sarcoptinae</taxon>
        <taxon>Sarcoptes</taxon>
    </lineage>
</organism>
<dbReference type="PROSITE" id="PS50850">
    <property type="entry name" value="MFS"/>
    <property type="match status" value="1"/>
</dbReference>
<keyword evidence="4 6" id="KW-1133">Transmembrane helix</keyword>
<reference evidence="9" key="3">
    <citation type="submission" date="2022-06" db="UniProtKB">
        <authorList>
            <consortium name="EnsemblMetazoa"/>
        </authorList>
    </citation>
    <scope>IDENTIFICATION</scope>
</reference>
<dbReference type="GO" id="GO:0016020">
    <property type="term" value="C:membrane"/>
    <property type="evidence" value="ECO:0007669"/>
    <property type="project" value="InterPro"/>
</dbReference>
<feature type="transmembrane region" description="Helical" evidence="6">
    <location>
        <begin position="368"/>
        <end position="388"/>
    </location>
</feature>
<reference evidence="10" key="1">
    <citation type="journal article" date="2020" name="PLoS Negl. Trop. Dis.">
        <title>High-quality nuclear genome for Sarcoptes scabiei-A critical resource for a neglected parasite.</title>
        <authorList>
            <person name="Korhonen P.K."/>
            <person name="Gasser R.B."/>
            <person name="Ma G."/>
            <person name="Wang T."/>
            <person name="Stroehlein A.J."/>
            <person name="Young N.D."/>
            <person name="Ang C.S."/>
            <person name="Fernando D.D."/>
            <person name="Lu H.C."/>
            <person name="Taylor S."/>
            <person name="Reynolds S.L."/>
            <person name="Mofiz E."/>
            <person name="Najaraj S.H."/>
            <person name="Gowda H."/>
            <person name="Madugundu A."/>
            <person name="Renuse S."/>
            <person name="Holt D."/>
            <person name="Pandey A."/>
            <person name="Papenfuss A.T."/>
            <person name="Fischer K."/>
        </authorList>
    </citation>
    <scope>NUCLEOTIDE SEQUENCE [LARGE SCALE GENOMIC DNA]</scope>
</reference>
<dbReference type="PANTHER" id="PTHR43826:SF3">
    <property type="entry name" value="GLUCOSE-6-PHOSPHATE EXCHANGER SLC37A4"/>
    <property type="match status" value="1"/>
</dbReference>
<dbReference type="InterPro" id="IPR036259">
    <property type="entry name" value="MFS_trans_sf"/>
</dbReference>
<feature type="transmembrane region" description="Helical" evidence="6">
    <location>
        <begin position="261"/>
        <end position="285"/>
    </location>
</feature>
<evidence type="ECO:0000256" key="4">
    <source>
        <dbReference type="ARBA" id="ARBA00022989"/>
    </source>
</evidence>
<evidence type="ECO:0000256" key="1">
    <source>
        <dbReference type="ARBA" id="ARBA00004127"/>
    </source>
</evidence>
<dbReference type="InterPro" id="IPR011701">
    <property type="entry name" value="MFS"/>
</dbReference>
<dbReference type="EMBL" id="WVUK01000056">
    <property type="protein sequence ID" value="KAF7492525.1"/>
    <property type="molecule type" value="Genomic_DNA"/>
</dbReference>
<feature type="domain" description="Major facilitator superfamily (MFS) profile" evidence="7">
    <location>
        <begin position="11"/>
        <end position="423"/>
    </location>
</feature>
<dbReference type="SUPFAM" id="SSF103473">
    <property type="entry name" value="MFS general substrate transporter"/>
    <property type="match status" value="1"/>
</dbReference>
<comment type="subcellular location">
    <subcellularLocation>
        <location evidence="1">Endomembrane system</location>
        <topology evidence="1">Multi-pass membrane protein</topology>
    </subcellularLocation>
</comment>
<dbReference type="Pfam" id="PF07690">
    <property type="entry name" value="MFS_1"/>
    <property type="match status" value="1"/>
</dbReference>
<dbReference type="Gene3D" id="1.20.1250.20">
    <property type="entry name" value="MFS general substrate transporter like domains"/>
    <property type="match status" value="2"/>
</dbReference>
<feature type="transmembrane region" description="Helical" evidence="6">
    <location>
        <begin position="297"/>
        <end position="317"/>
    </location>
</feature>
<sequence length="439" mass="49434">MSHRNGQNYSIMMAIFIGYMIHIYNKRNLIFLYPDLMKEFDFDQKDVGLISSSQKVSTTIGALIAGILIDRFDPESLFILGLIISGSFTLLFVLGSTIHYFMFIWFLNGFGHSLMLPTAIFYVKNFSHPKRFALNWSFVSISVNVAGIINPLLTTWLNAKFGWRFAVNFSGTITLATGISIWLLCGNKNRQIESKKCDDTKSSEPQKPQRLNFSIFQNMIFIIISLIAINRFVVILIRSSIHDWTQLIFVNDLNLTLNQSSLFVSTMETSSIIGKLISGYLNDLVGSNSRSKISNRASLSIVWHLLSSLSLLFYFQLNASSSLISLLLIASMIGCSTSANVITLNIFSTEISSVTETNTKRSVGHKGLFMSITNMASQFGAFLSGYPITIMSSTLGWSQTFFSIQIIISMIIIFDLIFIWKQRYDAIKNKCNNVLVETF</sequence>
<protein>
    <submittedName>
        <fullName evidence="8">Glucose-6-phosphate translocase</fullName>
    </submittedName>
</protein>
<dbReference type="EnsemblMetazoa" id="SSS_623s_mrna">
    <property type="protein sequence ID" value="KAF7492525.1"/>
    <property type="gene ID" value="SSS_623"/>
</dbReference>
<feature type="transmembrane region" description="Helical" evidence="6">
    <location>
        <begin position="100"/>
        <end position="122"/>
    </location>
</feature>
<keyword evidence="3 6" id="KW-0812">Transmembrane</keyword>
<evidence type="ECO:0000256" key="2">
    <source>
        <dbReference type="ARBA" id="ARBA00009598"/>
    </source>
</evidence>
<dbReference type="OrthoDB" id="6503241at2759"/>
<dbReference type="InterPro" id="IPR020846">
    <property type="entry name" value="MFS_dom"/>
</dbReference>
<comment type="similarity">
    <text evidence="2">Belongs to the major facilitator superfamily. Organophosphate:Pi antiporter (OPA) (TC 2.A.1.4) family.</text>
</comment>
<name>A0A834VEE3_SARSC</name>
<dbReference type="GO" id="GO:0012505">
    <property type="term" value="C:endomembrane system"/>
    <property type="evidence" value="ECO:0007669"/>
    <property type="project" value="UniProtKB-SubCell"/>
</dbReference>
<feature type="transmembrane region" description="Helical" evidence="6">
    <location>
        <begin position="400"/>
        <end position="420"/>
    </location>
</feature>
<feature type="transmembrane region" description="Helical" evidence="6">
    <location>
        <begin position="165"/>
        <end position="185"/>
    </location>
</feature>
<evidence type="ECO:0000259" key="7">
    <source>
        <dbReference type="PROSITE" id="PS50850"/>
    </source>
</evidence>
<evidence type="ECO:0000313" key="9">
    <source>
        <dbReference type="EnsemblMetazoa" id="KAF7492525.1"/>
    </source>
</evidence>
<evidence type="ECO:0000256" key="6">
    <source>
        <dbReference type="SAM" id="Phobius"/>
    </source>
</evidence>
<feature type="transmembrane region" description="Helical" evidence="6">
    <location>
        <begin position="6"/>
        <end position="24"/>
    </location>
</feature>
<feature type="transmembrane region" description="Helical" evidence="6">
    <location>
        <begin position="134"/>
        <end position="153"/>
    </location>
</feature>
<feature type="transmembrane region" description="Helical" evidence="6">
    <location>
        <begin position="219"/>
        <end position="241"/>
    </location>
</feature>
<keyword evidence="5 6" id="KW-0472">Membrane</keyword>
<reference evidence="8" key="2">
    <citation type="submission" date="2020-01" db="EMBL/GenBank/DDBJ databases">
        <authorList>
            <person name="Korhonen P.K.K."/>
            <person name="Guangxu M.G."/>
            <person name="Wang T.W."/>
            <person name="Stroehlein A.J.S."/>
            <person name="Young N.D."/>
            <person name="Ang C.-S.A."/>
            <person name="Fernando D.W.F."/>
            <person name="Lu H.L."/>
            <person name="Taylor S.T."/>
            <person name="Ehtesham M.E.M."/>
            <person name="Najaraj S.H.N."/>
            <person name="Harsha G.H.G."/>
            <person name="Madugundu A.M."/>
            <person name="Renuse S.R."/>
            <person name="Holt D.H."/>
            <person name="Pandey A.P."/>
            <person name="Papenfuss A.P."/>
            <person name="Gasser R.B.G."/>
            <person name="Fischer K.F."/>
        </authorList>
    </citation>
    <scope>NUCLEOTIDE SEQUENCE</scope>
    <source>
        <strain evidence="8">SSS_KF_BRIS2020</strain>
    </source>
</reference>
<evidence type="ECO:0000313" key="10">
    <source>
        <dbReference type="Proteomes" id="UP000070412"/>
    </source>
</evidence>
<keyword evidence="10" id="KW-1185">Reference proteome</keyword>
<dbReference type="GO" id="GO:0061513">
    <property type="term" value="F:glucose 6-phosphate:phosphate antiporter activity"/>
    <property type="evidence" value="ECO:0007669"/>
    <property type="project" value="TreeGrafter"/>
</dbReference>
<evidence type="ECO:0000256" key="5">
    <source>
        <dbReference type="ARBA" id="ARBA00023136"/>
    </source>
</evidence>
<dbReference type="PIRSF" id="PIRSF002808">
    <property type="entry name" value="Hexose_phosphate_transp"/>
    <property type="match status" value="1"/>
</dbReference>
<proteinExistence type="inferred from homology"/>
<dbReference type="InterPro" id="IPR000849">
    <property type="entry name" value="Sugar_P_transporter"/>
</dbReference>
<dbReference type="Proteomes" id="UP000070412">
    <property type="component" value="Unassembled WGS sequence"/>
</dbReference>
<evidence type="ECO:0000256" key="3">
    <source>
        <dbReference type="ARBA" id="ARBA00022692"/>
    </source>
</evidence>
<gene>
    <name evidence="8" type="primary">SSS_623g</name>
    <name evidence="8" type="ORF">SSS_623</name>
</gene>
<feature type="transmembrane region" description="Helical" evidence="6">
    <location>
        <begin position="77"/>
        <end position="94"/>
    </location>
</feature>
<dbReference type="InterPro" id="IPR051337">
    <property type="entry name" value="OPA_Antiporter"/>
</dbReference>
<dbReference type="GO" id="GO:0035435">
    <property type="term" value="P:phosphate ion transmembrane transport"/>
    <property type="evidence" value="ECO:0007669"/>
    <property type="project" value="TreeGrafter"/>
</dbReference>
<evidence type="ECO:0000313" key="8">
    <source>
        <dbReference type="EMBL" id="KAF7492525.1"/>
    </source>
</evidence>
<accession>A0A834VEE3</accession>